<accession>A0A2S4UYK1</accession>
<feature type="compositionally biased region" description="Polar residues" evidence="1">
    <location>
        <begin position="115"/>
        <end position="129"/>
    </location>
</feature>
<reference evidence="2 3" key="1">
    <citation type="submission" date="2017-12" db="EMBL/GenBank/DDBJ databases">
        <title>Gene loss provides genomic basis for host adaptation in cereal stripe rust fungi.</title>
        <authorList>
            <person name="Xia C."/>
        </authorList>
    </citation>
    <scope>NUCLEOTIDE SEQUENCE [LARGE SCALE GENOMIC DNA]</scope>
    <source>
        <strain evidence="2 3">93TX-2</strain>
    </source>
</reference>
<evidence type="ECO:0000313" key="3">
    <source>
        <dbReference type="Proteomes" id="UP000238274"/>
    </source>
</evidence>
<dbReference type="VEuPathDB" id="FungiDB:PSHT_12145"/>
<protein>
    <recommendedName>
        <fullName evidence="4">Fatty acid desaturase domain-containing protein</fullName>
    </recommendedName>
</protein>
<dbReference type="VEuPathDB" id="FungiDB:PSTT_06109"/>
<evidence type="ECO:0000313" key="2">
    <source>
        <dbReference type="EMBL" id="POW02344.1"/>
    </source>
</evidence>
<name>A0A2S4UYK1_9BASI</name>
<comment type="caution">
    <text evidence="2">The sequence shown here is derived from an EMBL/GenBank/DDBJ whole genome shotgun (WGS) entry which is preliminary data.</text>
</comment>
<sequence>MSDHWIVMLTYVQHNDPILPNYRGSVHTFVRGTLCAVDRKFYGFFFHGFAENHISHHVCSRIPHYHAAEATAALKVKLGRHYNESDETCYRNEGDVAFFKNAKGQAARRLYNPDSKISGSQSGVETSDK</sequence>
<dbReference type="InterPro" id="IPR012171">
    <property type="entry name" value="Fatty_acid_desaturase"/>
</dbReference>
<dbReference type="AlphaFoldDB" id="A0A2S4UYK1"/>
<feature type="region of interest" description="Disordered" evidence="1">
    <location>
        <begin position="110"/>
        <end position="129"/>
    </location>
</feature>
<dbReference type="OrthoDB" id="1461976at2759"/>
<keyword evidence="3" id="KW-1185">Reference proteome</keyword>
<proteinExistence type="predicted"/>
<reference evidence="3" key="2">
    <citation type="journal article" date="2018" name="BMC Genomics">
        <title>Genomic insights into host adaptation between the wheat stripe rust pathogen (Puccinia striiformis f. sp. tritici) and the barley stripe rust pathogen (Puccinia striiformis f. sp. hordei).</title>
        <authorList>
            <person name="Xia C."/>
            <person name="Wang M."/>
            <person name="Yin C."/>
            <person name="Cornejo O.E."/>
            <person name="Hulbert S.H."/>
            <person name="Chen X."/>
        </authorList>
    </citation>
    <scope>NUCLEOTIDE SEQUENCE [LARGE SCALE GENOMIC DNA]</scope>
    <source>
        <strain evidence="3">93TX-2</strain>
    </source>
</reference>
<organism evidence="2 3">
    <name type="scientific">Puccinia striiformis</name>
    <dbReference type="NCBI Taxonomy" id="27350"/>
    <lineage>
        <taxon>Eukaryota</taxon>
        <taxon>Fungi</taxon>
        <taxon>Dikarya</taxon>
        <taxon>Basidiomycota</taxon>
        <taxon>Pucciniomycotina</taxon>
        <taxon>Pucciniomycetes</taxon>
        <taxon>Pucciniales</taxon>
        <taxon>Pucciniaceae</taxon>
        <taxon>Puccinia</taxon>
    </lineage>
</organism>
<evidence type="ECO:0008006" key="4">
    <source>
        <dbReference type="Google" id="ProtNLM"/>
    </source>
</evidence>
<dbReference type="GO" id="GO:0016491">
    <property type="term" value="F:oxidoreductase activity"/>
    <property type="evidence" value="ECO:0007669"/>
    <property type="project" value="InterPro"/>
</dbReference>
<evidence type="ECO:0000256" key="1">
    <source>
        <dbReference type="SAM" id="MobiDB-lite"/>
    </source>
</evidence>
<dbReference type="PANTHER" id="PTHR32100">
    <property type="entry name" value="OMEGA-6 FATTY ACID DESATURASE, CHLOROPLASTIC"/>
    <property type="match status" value="1"/>
</dbReference>
<reference evidence="3" key="3">
    <citation type="journal article" date="2018" name="Mol. Plant Microbe Interact.">
        <title>Genome sequence resources for the wheat stripe rust pathogen (Puccinia striiformis f. sp. tritici) and the barley stripe rust pathogen (Puccinia striiformis f. sp. hordei).</title>
        <authorList>
            <person name="Xia C."/>
            <person name="Wang M."/>
            <person name="Yin C."/>
            <person name="Cornejo O.E."/>
            <person name="Hulbert S.H."/>
            <person name="Chen X."/>
        </authorList>
    </citation>
    <scope>NUCLEOTIDE SEQUENCE [LARGE SCALE GENOMIC DNA]</scope>
    <source>
        <strain evidence="3">93TX-2</strain>
    </source>
</reference>
<dbReference type="Proteomes" id="UP000238274">
    <property type="component" value="Unassembled WGS sequence"/>
</dbReference>
<gene>
    <name evidence="2" type="ORF">PSHT_12145</name>
</gene>
<dbReference type="EMBL" id="PKSM01000216">
    <property type="protein sequence ID" value="POW02344.1"/>
    <property type="molecule type" value="Genomic_DNA"/>
</dbReference>